<organism evidence="5 6">
    <name type="scientific">Providencia rustigianii</name>
    <dbReference type="NCBI Taxonomy" id="158850"/>
    <lineage>
        <taxon>Bacteria</taxon>
        <taxon>Pseudomonadati</taxon>
        <taxon>Pseudomonadota</taxon>
        <taxon>Gammaproteobacteria</taxon>
        <taxon>Enterobacterales</taxon>
        <taxon>Morganellaceae</taxon>
        <taxon>Providencia</taxon>
    </lineage>
</organism>
<evidence type="ECO:0000256" key="1">
    <source>
        <dbReference type="ARBA" id="ARBA00022490"/>
    </source>
</evidence>
<dbReference type="Proteomes" id="UP000255129">
    <property type="component" value="Unassembled WGS sequence"/>
</dbReference>
<dbReference type="Gene3D" id="3.30.54.10">
    <property type="match status" value="1"/>
</dbReference>
<dbReference type="NCBIfam" id="TIGR02648">
    <property type="entry name" value="rep_term_tus"/>
    <property type="match status" value="1"/>
</dbReference>
<dbReference type="Gene3D" id="3.50.14.10">
    <property type="entry name" value="Replication terminator Tus, domain 1 superfamily/Replication terminator Tus"/>
    <property type="match status" value="1"/>
</dbReference>
<evidence type="ECO:0000256" key="2">
    <source>
        <dbReference type="ARBA" id="ARBA00022705"/>
    </source>
</evidence>
<accession>A0A379G3K2</accession>
<dbReference type="Pfam" id="PF05472">
    <property type="entry name" value="Ter"/>
    <property type="match status" value="1"/>
</dbReference>
<evidence type="ECO:0000313" key="6">
    <source>
        <dbReference type="Proteomes" id="UP000255129"/>
    </source>
</evidence>
<dbReference type="GO" id="GO:0006274">
    <property type="term" value="P:DNA replication termination"/>
    <property type="evidence" value="ECO:0007669"/>
    <property type="project" value="UniProtKB-UniRule"/>
</dbReference>
<evidence type="ECO:0000313" key="5">
    <source>
        <dbReference type="EMBL" id="SUC35609.1"/>
    </source>
</evidence>
<dbReference type="EMBL" id="UGUA01000002">
    <property type="protein sequence ID" value="SUC35609.1"/>
    <property type="molecule type" value="Genomic_DNA"/>
</dbReference>
<gene>
    <name evidence="5" type="primary">tus_2</name>
    <name evidence="5" type="ORF">NCTC12026_02006</name>
</gene>
<evidence type="ECO:0000256" key="4">
    <source>
        <dbReference type="NCBIfam" id="TIGR02648"/>
    </source>
</evidence>
<dbReference type="AlphaFoldDB" id="A0A379G3K2"/>
<dbReference type="InterPro" id="IPR008865">
    <property type="entry name" value="DNA_replication_term_site-bd"/>
</dbReference>
<dbReference type="GO" id="GO:0003677">
    <property type="term" value="F:DNA binding"/>
    <property type="evidence" value="ECO:0007669"/>
    <property type="project" value="UniProtKB-UniRule"/>
</dbReference>
<sequence>MSKKQELITHFNQLEFNINQFCHHLTKQDRIQACVFSLPEVLKGDEHNEVSSIFVDKHVGIDAINHTIELFKLLFIHNKSESVSNKAAIRLPGAIVIEASLPDYHLFQSLITDINQLKLSIKNIVTQVDESHRFEFIRESLHGLLTLNTYRTITSIVDVDTVRFGWANKKVINKVTQEQMLSRLQASLESGRTPSHMQREHWQLQLENEIALIRSLPHDAILKTQRPVKVQPIARVWDKESQKQVQYPCATPLLIFAVEKSLEDITVGELSDYHVDQIALRHRPRSKPVELLIPRLNLYIER</sequence>
<dbReference type="InterPro" id="IPR036384">
    <property type="entry name" value="Tus_sf"/>
</dbReference>
<keyword evidence="1" id="KW-0963">Cytoplasm</keyword>
<dbReference type="InterPro" id="IPR036381">
    <property type="entry name" value="Tus_dom1"/>
</dbReference>
<keyword evidence="2" id="KW-0235">DNA replication</keyword>
<protein>
    <recommendedName>
        <fullName evidence="4">DNA replication terminus site-binding protein</fullName>
    </recommendedName>
</protein>
<dbReference type="GO" id="GO:0005737">
    <property type="term" value="C:cytoplasm"/>
    <property type="evidence" value="ECO:0007669"/>
    <property type="project" value="InterPro"/>
</dbReference>
<reference evidence="5 6" key="1">
    <citation type="submission" date="2018-06" db="EMBL/GenBank/DDBJ databases">
        <authorList>
            <consortium name="Pathogen Informatics"/>
            <person name="Doyle S."/>
        </authorList>
    </citation>
    <scope>NUCLEOTIDE SEQUENCE [LARGE SCALE GENOMIC DNA]</scope>
    <source>
        <strain evidence="5 6">NCTC12026</strain>
    </source>
</reference>
<keyword evidence="3" id="KW-0238">DNA-binding</keyword>
<name>A0A379G3K2_9GAMM</name>
<dbReference type="RefSeq" id="WP_006812950.1">
    <property type="nucleotide sequence ID" value="NZ_CABLCG010000095.1"/>
</dbReference>
<proteinExistence type="predicted"/>
<dbReference type="OrthoDB" id="6298545at2"/>
<evidence type="ECO:0000256" key="3">
    <source>
        <dbReference type="ARBA" id="ARBA00023125"/>
    </source>
</evidence>
<dbReference type="SUPFAM" id="SSF56596">
    <property type="entry name" value="Replication terminator protein (Tus)"/>
    <property type="match status" value="1"/>
</dbReference>